<evidence type="ECO:0000313" key="2">
    <source>
        <dbReference type="EMBL" id="KNC69006.1"/>
    </source>
</evidence>
<name>A0A0L0EX39_9GAMM</name>
<dbReference type="SUPFAM" id="SSF56601">
    <property type="entry name" value="beta-lactamase/transpeptidase-like"/>
    <property type="match status" value="1"/>
</dbReference>
<dbReference type="InterPro" id="IPR012338">
    <property type="entry name" value="Beta-lactam/transpept-like"/>
</dbReference>
<evidence type="ECO:0000259" key="1">
    <source>
        <dbReference type="Pfam" id="PF00144"/>
    </source>
</evidence>
<organism evidence="2 3">
    <name type="scientific">Pseudoalteromonas rubra</name>
    <dbReference type="NCBI Taxonomy" id="43658"/>
    <lineage>
        <taxon>Bacteria</taxon>
        <taxon>Pseudomonadati</taxon>
        <taxon>Pseudomonadota</taxon>
        <taxon>Gammaproteobacteria</taxon>
        <taxon>Alteromonadales</taxon>
        <taxon>Pseudoalteromonadaceae</taxon>
        <taxon>Pseudoalteromonas</taxon>
    </lineage>
</organism>
<accession>A0A0L0EX39</accession>
<evidence type="ECO:0000313" key="3">
    <source>
        <dbReference type="Proteomes" id="UP000036850"/>
    </source>
</evidence>
<dbReference type="PANTHER" id="PTHR46825">
    <property type="entry name" value="D-ALANYL-D-ALANINE-CARBOXYPEPTIDASE/ENDOPEPTIDASE AMPH"/>
    <property type="match status" value="1"/>
</dbReference>
<protein>
    <recommendedName>
        <fullName evidence="1">Beta-lactamase-related domain-containing protein</fullName>
    </recommendedName>
</protein>
<dbReference type="OrthoDB" id="9814204at2"/>
<dbReference type="Pfam" id="PF22352">
    <property type="entry name" value="K319L-like_PKD"/>
    <property type="match status" value="1"/>
</dbReference>
<dbReference type="Proteomes" id="UP000036850">
    <property type="component" value="Unassembled WGS sequence"/>
</dbReference>
<dbReference type="Gene3D" id="3.40.710.10">
    <property type="entry name" value="DD-peptidase/beta-lactamase superfamily"/>
    <property type="match status" value="1"/>
</dbReference>
<dbReference type="AlphaFoldDB" id="A0A0L0EX39"/>
<dbReference type="EMBL" id="LFZX01000005">
    <property type="protein sequence ID" value="KNC69006.1"/>
    <property type="molecule type" value="Genomic_DNA"/>
</dbReference>
<comment type="caution">
    <text evidence="2">The sequence shown here is derived from an EMBL/GenBank/DDBJ whole genome shotgun (WGS) entry which is preliminary data.</text>
</comment>
<dbReference type="PANTHER" id="PTHR46825:SF7">
    <property type="entry name" value="D-ALANYL-D-ALANINE CARBOXYPEPTIDASE"/>
    <property type="match status" value="1"/>
</dbReference>
<dbReference type="PATRIC" id="fig|43658.6.peg.2422"/>
<reference evidence="3" key="1">
    <citation type="submission" date="2015-07" db="EMBL/GenBank/DDBJ databases">
        <title>Draft genome sequence of a Pseudoalteromonas rubra strain, OCN096, isolated from Kaneohe Bay, Oahu, Hawaii.</title>
        <authorList>
            <person name="Beurmann S."/>
            <person name="Ushijima B."/>
            <person name="Belcaid M."/>
            <person name="Callahan S.M."/>
            <person name="Aeby G.S."/>
        </authorList>
    </citation>
    <scope>NUCLEOTIDE SEQUENCE [LARGE SCALE GENOMIC DNA]</scope>
    <source>
        <strain evidence="3">OCN096</strain>
    </source>
</reference>
<dbReference type="Pfam" id="PF00144">
    <property type="entry name" value="Beta-lactamase"/>
    <property type="match status" value="1"/>
</dbReference>
<dbReference type="InterPro" id="IPR050491">
    <property type="entry name" value="AmpC-like"/>
</dbReference>
<gene>
    <name evidence="2" type="ORF">AC626_01380</name>
</gene>
<dbReference type="PROSITE" id="PS51257">
    <property type="entry name" value="PROKAR_LIPOPROTEIN"/>
    <property type="match status" value="1"/>
</dbReference>
<sequence length="520" mass="57490">MKSLNLGAALICIGVLSACVSRNERPTITIEQPELTAIAMTQVTLAARVTDKDDNLKSIAWRQVSGPDDAVLHVSGNQAQSIDVHLPTAAGDYTFEITATDDLDVSQSKRFTVVAKSLQETVFVQLDDLLLQIYEADKALIPGIQALIDFNQDGVVWRGAAGYRDAQQTQVLETDTPFRIASISKLLSAAVTFSMIDEGQFTLDTPITALISPEDMPPGYSIEDLHVAEGVKRGGSLTIRQLLDQSTGIRDFISYLHDPLAPDTRSFIAALQGGEDDIPALWHSDLLIADLLGRGLTQNLETMPGEKHLYGNSNTDLLAWALEKHTKKRFEQLLYERVLQPLGMDNTYMDRHEPMRGSEQIAHHYFYIPEHEEIPPELSGNHNVVARQVNTSFAWAGGGMVSTLDDLNVFMTALHQGQLVEDPQLQMEIAEHWLSEVPEEGVQEHYGLAQERFDFEGYSTTGHSGFWGTNATFVEPLAIRMVTASHQVSTDSFYEFEQAAIALFHELGLKGVAPLTKETQ</sequence>
<dbReference type="Gene3D" id="2.60.40.10">
    <property type="entry name" value="Immunoglobulins"/>
    <property type="match status" value="1"/>
</dbReference>
<proteinExistence type="predicted"/>
<feature type="domain" description="Beta-lactamase-related" evidence="1">
    <location>
        <begin position="146"/>
        <end position="495"/>
    </location>
</feature>
<dbReference type="InterPro" id="IPR013783">
    <property type="entry name" value="Ig-like_fold"/>
</dbReference>
<dbReference type="InterPro" id="IPR001466">
    <property type="entry name" value="Beta-lactam-related"/>
</dbReference>